<dbReference type="STRING" id="45357.A0A2V1AYU2"/>
<evidence type="ECO:0000256" key="2">
    <source>
        <dbReference type="ARBA" id="ARBA00022723"/>
    </source>
</evidence>
<dbReference type="Pfam" id="PF00096">
    <property type="entry name" value="zf-C2H2"/>
    <property type="match status" value="2"/>
</dbReference>
<evidence type="ECO:0000256" key="4">
    <source>
        <dbReference type="ARBA" id="ARBA00022771"/>
    </source>
</evidence>
<dbReference type="RefSeq" id="XP_025343606.1">
    <property type="nucleotide sequence ID" value="XM_025488839.1"/>
</dbReference>
<dbReference type="PROSITE" id="PS50157">
    <property type="entry name" value="ZINC_FINGER_C2H2_2"/>
    <property type="match status" value="2"/>
</dbReference>
<protein>
    <recommendedName>
        <fullName evidence="9">C2H2-type domain-containing protein</fullName>
    </recommendedName>
</protein>
<dbReference type="PROSITE" id="PS00028">
    <property type="entry name" value="ZINC_FINGER_C2H2_1"/>
    <property type="match status" value="2"/>
</dbReference>
<comment type="caution">
    <text evidence="10">The sequence shown here is derived from an EMBL/GenBank/DDBJ whole genome shotgun (WGS) entry which is preliminary data.</text>
</comment>
<keyword evidence="3" id="KW-0677">Repeat</keyword>
<keyword evidence="4 7" id="KW-0863">Zinc-finger</keyword>
<feature type="region of interest" description="Disordered" evidence="8">
    <location>
        <begin position="80"/>
        <end position="111"/>
    </location>
</feature>
<dbReference type="SMART" id="SM00355">
    <property type="entry name" value="ZnF_C2H2"/>
    <property type="match status" value="2"/>
</dbReference>
<dbReference type="GO" id="GO:0008270">
    <property type="term" value="F:zinc ion binding"/>
    <property type="evidence" value="ECO:0007669"/>
    <property type="project" value="UniProtKB-KW"/>
</dbReference>
<evidence type="ECO:0000259" key="9">
    <source>
        <dbReference type="PROSITE" id="PS50157"/>
    </source>
</evidence>
<dbReference type="EMBL" id="PKFO01000008">
    <property type="protein sequence ID" value="PVH22666.1"/>
    <property type="molecule type" value="Genomic_DNA"/>
</dbReference>
<evidence type="ECO:0000256" key="8">
    <source>
        <dbReference type="SAM" id="MobiDB-lite"/>
    </source>
</evidence>
<dbReference type="OrthoDB" id="10018191at2759"/>
<feature type="domain" description="C2H2-type" evidence="9">
    <location>
        <begin position="47"/>
        <end position="75"/>
    </location>
</feature>
<evidence type="ECO:0000256" key="7">
    <source>
        <dbReference type="PROSITE-ProRule" id="PRU00042"/>
    </source>
</evidence>
<dbReference type="Proteomes" id="UP000244309">
    <property type="component" value="Unassembled WGS sequence"/>
</dbReference>
<accession>A0A2V1AYU2</accession>
<proteinExistence type="predicted"/>
<dbReference type="GO" id="GO:0000785">
    <property type="term" value="C:chromatin"/>
    <property type="evidence" value="ECO:0007669"/>
    <property type="project" value="TreeGrafter"/>
</dbReference>
<evidence type="ECO:0000256" key="3">
    <source>
        <dbReference type="ARBA" id="ARBA00022737"/>
    </source>
</evidence>
<name>A0A2V1AYU2_9ASCO</name>
<keyword evidence="2" id="KW-0479">Metal-binding</keyword>
<dbReference type="GO" id="GO:0000981">
    <property type="term" value="F:DNA-binding transcription factor activity, RNA polymerase II-specific"/>
    <property type="evidence" value="ECO:0007669"/>
    <property type="project" value="InterPro"/>
</dbReference>
<comment type="subcellular location">
    <subcellularLocation>
        <location evidence="1">Nucleus</location>
    </subcellularLocation>
</comment>
<keyword evidence="5" id="KW-0862">Zinc</keyword>
<dbReference type="SUPFAM" id="SSF57667">
    <property type="entry name" value="beta-beta-alpha zinc fingers"/>
    <property type="match status" value="1"/>
</dbReference>
<sequence>MAHGGYGTKTATGNSRIFNCKHCQRAFTREEHLTRHILSTHNKLKPYICGICSRPFSRRDLLLRHAKNLHQGSEVAVSRIRKSCKKAPEEDEDKGEKDDQRMKMSVNMLVS</sequence>
<evidence type="ECO:0000313" key="10">
    <source>
        <dbReference type="EMBL" id="PVH22666.1"/>
    </source>
</evidence>
<evidence type="ECO:0000256" key="1">
    <source>
        <dbReference type="ARBA" id="ARBA00004123"/>
    </source>
</evidence>
<dbReference type="InterPro" id="IPR036236">
    <property type="entry name" value="Znf_C2H2_sf"/>
</dbReference>
<dbReference type="InterPro" id="IPR051059">
    <property type="entry name" value="VerF-like"/>
</dbReference>
<organism evidence="10 11">
    <name type="scientific">Candidozyma haemuli</name>
    <dbReference type="NCBI Taxonomy" id="45357"/>
    <lineage>
        <taxon>Eukaryota</taxon>
        <taxon>Fungi</taxon>
        <taxon>Dikarya</taxon>
        <taxon>Ascomycota</taxon>
        <taxon>Saccharomycotina</taxon>
        <taxon>Pichiomycetes</taxon>
        <taxon>Metschnikowiaceae</taxon>
        <taxon>Candidozyma</taxon>
    </lineage>
</organism>
<evidence type="ECO:0000256" key="6">
    <source>
        <dbReference type="ARBA" id="ARBA00023242"/>
    </source>
</evidence>
<evidence type="ECO:0000313" key="11">
    <source>
        <dbReference type="Proteomes" id="UP000244309"/>
    </source>
</evidence>
<keyword evidence="11" id="KW-1185">Reference proteome</keyword>
<dbReference type="PANTHER" id="PTHR40626:SF28">
    <property type="entry name" value="REGULATORY PROTEIN ADR1"/>
    <property type="match status" value="1"/>
</dbReference>
<dbReference type="PANTHER" id="PTHR40626">
    <property type="entry name" value="MIP31509P"/>
    <property type="match status" value="1"/>
</dbReference>
<feature type="domain" description="C2H2-type" evidence="9">
    <location>
        <begin position="18"/>
        <end position="46"/>
    </location>
</feature>
<dbReference type="GeneID" id="37010570"/>
<evidence type="ECO:0000256" key="5">
    <source>
        <dbReference type="ARBA" id="ARBA00022833"/>
    </source>
</evidence>
<reference evidence="10 11" key="1">
    <citation type="submission" date="2017-12" db="EMBL/GenBank/DDBJ databases">
        <title>Genome Sequence of a Multidrug-Resistant Candida haemulonii Isolate from a Patient with Chronic Leg Ulcers in Israel.</title>
        <authorList>
            <person name="Chow N.A."/>
            <person name="Gade L."/>
            <person name="Batra D."/>
            <person name="Rowe L.A."/>
            <person name="Ben-Ami R."/>
            <person name="Loparev V.N."/>
            <person name="Litvintseva A.P."/>
        </authorList>
    </citation>
    <scope>NUCLEOTIDE SEQUENCE [LARGE SCALE GENOMIC DNA]</scope>
    <source>
        <strain evidence="10 11">B11899</strain>
    </source>
</reference>
<dbReference type="GO" id="GO:0000978">
    <property type="term" value="F:RNA polymerase II cis-regulatory region sequence-specific DNA binding"/>
    <property type="evidence" value="ECO:0007669"/>
    <property type="project" value="InterPro"/>
</dbReference>
<dbReference type="Gene3D" id="3.30.160.60">
    <property type="entry name" value="Classic Zinc Finger"/>
    <property type="match status" value="2"/>
</dbReference>
<dbReference type="AlphaFoldDB" id="A0A2V1AYU2"/>
<keyword evidence="6" id="KW-0539">Nucleus</keyword>
<gene>
    <name evidence="10" type="ORF">CXQ85_005240</name>
</gene>
<dbReference type="VEuPathDB" id="FungiDB:CXQ85_005240"/>
<dbReference type="InterPro" id="IPR013087">
    <property type="entry name" value="Znf_C2H2_type"/>
</dbReference>
<dbReference type="GO" id="GO:0005634">
    <property type="term" value="C:nucleus"/>
    <property type="evidence" value="ECO:0007669"/>
    <property type="project" value="UniProtKB-SubCell"/>
</dbReference>